<dbReference type="PANTHER" id="PTHR45749:SF21">
    <property type="entry name" value="DUF4371 DOMAIN-CONTAINING PROTEIN"/>
    <property type="match status" value="1"/>
</dbReference>
<name>A0A2S2Q6Y0_9HEMI</name>
<protein>
    <submittedName>
        <fullName evidence="1">Zinc finger MYM-type protein 1</fullName>
    </submittedName>
</protein>
<sequence>MQSEISRSLVTKNLRIYLQLHSSSNRQITENREVVRSVIEVLLFIARQNIAIRDHDEKICSQNRGNFLELLILLAHNNPSLMVHFDKINSKEKKIDEHSYHMTLKI</sequence>
<dbReference type="EMBL" id="GGMS01003749">
    <property type="protein sequence ID" value="MBY72952.1"/>
    <property type="molecule type" value="Transcribed_RNA"/>
</dbReference>
<dbReference type="OrthoDB" id="6617949at2759"/>
<dbReference type="AlphaFoldDB" id="A0A2S2Q6Y0"/>
<proteinExistence type="predicted"/>
<dbReference type="PANTHER" id="PTHR45749">
    <property type="match status" value="1"/>
</dbReference>
<reference evidence="1" key="1">
    <citation type="submission" date="2018-04" db="EMBL/GenBank/DDBJ databases">
        <title>Transcriptome assembly of Sipha flava.</title>
        <authorList>
            <person name="Scully E.D."/>
            <person name="Geib S.M."/>
            <person name="Palmer N.A."/>
            <person name="Koch K."/>
            <person name="Bradshaw J."/>
            <person name="Heng-Moss T."/>
            <person name="Sarath G."/>
        </authorList>
    </citation>
    <scope>NUCLEOTIDE SEQUENCE</scope>
</reference>
<evidence type="ECO:0000313" key="1">
    <source>
        <dbReference type="EMBL" id="MBY72952.1"/>
    </source>
</evidence>
<gene>
    <name evidence="1" type="primary">ZMYM1_9</name>
    <name evidence="1" type="ORF">g.183971</name>
</gene>
<organism evidence="1">
    <name type="scientific">Sipha flava</name>
    <name type="common">yellow sugarcane aphid</name>
    <dbReference type="NCBI Taxonomy" id="143950"/>
    <lineage>
        <taxon>Eukaryota</taxon>
        <taxon>Metazoa</taxon>
        <taxon>Ecdysozoa</taxon>
        <taxon>Arthropoda</taxon>
        <taxon>Hexapoda</taxon>
        <taxon>Insecta</taxon>
        <taxon>Pterygota</taxon>
        <taxon>Neoptera</taxon>
        <taxon>Paraneoptera</taxon>
        <taxon>Hemiptera</taxon>
        <taxon>Sternorrhyncha</taxon>
        <taxon>Aphidomorpha</taxon>
        <taxon>Aphidoidea</taxon>
        <taxon>Aphididae</taxon>
        <taxon>Sipha</taxon>
    </lineage>
</organism>
<accession>A0A2S2Q6Y0</accession>